<gene>
    <name evidence="6" type="ORF">S03H2_62245</name>
</gene>
<evidence type="ECO:0000256" key="4">
    <source>
        <dbReference type="ARBA" id="ARBA00022729"/>
    </source>
</evidence>
<proteinExistence type="inferred from homology"/>
<dbReference type="Pfam" id="PF00496">
    <property type="entry name" value="SBP_bac_5"/>
    <property type="match status" value="1"/>
</dbReference>
<feature type="domain" description="Solute-binding protein family 5" evidence="5">
    <location>
        <begin position="3"/>
        <end position="226"/>
    </location>
</feature>
<dbReference type="PANTHER" id="PTHR30290">
    <property type="entry name" value="PERIPLASMIC BINDING COMPONENT OF ABC TRANSPORTER"/>
    <property type="match status" value="1"/>
</dbReference>
<dbReference type="InterPro" id="IPR000914">
    <property type="entry name" value="SBP_5_dom"/>
</dbReference>
<dbReference type="Gene3D" id="3.40.190.10">
    <property type="entry name" value="Periplasmic binding protein-like II"/>
    <property type="match status" value="1"/>
</dbReference>
<keyword evidence="4" id="KW-0732">Signal</keyword>
<dbReference type="PANTHER" id="PTHR30290:SF10">
    <property type="entry name" value="PERIPLASMIC OLIGOPEPTIDE-BINDING PROTEIN-RELATED"/>
    <property type="match status" value="1"/>
</dbReference>
<dbReference type="AlphaFoldDB" id="X1KFT1"/>
<evidence type="ECO:0000256" key="3">
    <source>
        <dbReference type="ARBA" id="ARBA00022448"/>
    </source>
</evidence>
<evidence type="ECO:0000259" key="5">
    <source>
        <dbReference type="Pfam" id="PF00496"/>
    </source>
</evidence>
<dbReference type="GO" id="GO:1904680">
    <property type="term" value="F:peptide transmembrane transporter activity"/>
    <property type="evidence" value="ECO:0007669"/>
    <property type="project" value="TreeGrafter"/>
</dbReference>
<feature type="non-terminal residue" evidence="6">
    <location>
        <position position="226"/>
    </location>
</feature>
<protein>
    <recommendedName>
        <fullName evidence="5">Solute-binding protein family 5 domain-containing protein</fullName>
    </recommendedName>
</protein>
<organism evidence="6">
    <name type="scientific">marine sediment metagenome</name>
    <dbReference type="NCBI Taxonomy" id="412755"/>
    <lineage>
        <taxon>unclassified sequences</taxon>
        <taxon>metagenomes</taxon>
        <taxon>ecological metagenomes</taxon>
    </lineage>
</organism>
<keyword evidence="3" id="KW-0813">Transport</keyword>
<dbReference type="GO" id="GO:0030313">
    <property type="term" value="C:cell envelope"/>
    <property type="evidence" value="ECO:0007669"/>
    <property type="project" value="UniProtKB-SubCell"/>
</dbReference>
<comment type="similarity">
    <text evidence="2">Belongs to the bacterial solute-binding protein 5 family.</text>
</comment>
<dbReference type="EMBL" id="BARU01040244">
    <property type="protein sequence ID" value="GAH89004.1"/>
    <property type="molecule type" value="Genomic_DNA"/>
</dbReference>
<dbReference type="GO" id="GO:0015833">
    <property type="term" value="P:peptide transport"/>
    <property type="evidence" value="ECO:0007669"/>
    <property type="project" value="TreeGrafter"/>
</dbReference>
<dbReference type="InterPro" id="IPR039424">
    <property type="entry name" value="SBP_5"/>
</dbReference>
<sequence length="226" mass="26034">MRLVWEFIMRDDIKWTDGKPVTARDVEYGVKRTLNPATASDYAYVLYIIKGAADFNAGEVTDSDTVGVKAVGDYIVRFELNHAAGYFPAIASMWIARPQPQEAIEKWGDKWTEPENIVTNGHYMLKEWVHDDYLVMVKNPDCYEADKVQIDEIYCVMIEEQSTALTLYEGGELNALREVPLEDMDRLKADPVLSKELYIAPRLCTYYYGFNNEKFPFDNPLVRKAF</sequence>
<evidence type="ECO:0000256" key="2">
    <source>
        <dbReference type="ARBA" id="ARBA00005695"/>
    </source>
</evidence>
<comment type="caution">
    <text evidence="6">The sequence shown here is derived from an EMBL/GenBank/DDBJ whole genome shotgun (WGS) entry which is preliminary data.</text>
</comment>
<reference evidence="6" key="1">
    <citation type="journal article" date="2014" name="Front. Microbiol.">
        <title>High frequency of phylogenetically diverse reductive dehalogenase-homologous genes in deep subseafloor sedimentary metagenomes.</title>
        <authorList>
            <person name="Kawai M."/>
            <person name="Futagami T."/>
            <person name="Toyoda A."/>
            <person name="Takaki Y."/>
            <person name="Nishi S."/>
            <person name="Hori S."/>
            <person name="Arai W."/>
            <person name="Tsubouchi T."/>
            <person name="Morono Y."/>
            <person name="Uchiyama I."/>
            <person name="Ito T."/>
            <person name="Fujiyama A."/>
            <person name="Inagaki F."/>
            <person name="Takami H."/>
        </authorList>
    </citation>
    <scope>NUCLEOTIDE SEQUENCE</scope>
    <source>
        <strain evidence="6">Expedition CK06-06</strain>
    </source>
</reference>
<dbReference type="Gene3D" id="3.10.105.10">
    <property type="entry name" value="Dipeptide-binding Protein, Domain 3"/>
    <property type="match status" value="1"/>
</dbReference>
<evidence type="ECO:0000313" key="6">
    <source>
        <dbReference type="EMBL" id="GAH89004.1"/>
    </source>
</evidence>
<accession>X1KFT1</accession>
<evidence type="ECO:0000256" key="1">
    <source>
        <dbReference type="ARBA" id="ARBA00004196"/>
    </source>
</evidence>
<dbReference type="SUPFAM" id="SSF53850">
    <property type="entry name" value="Periplasmic binding protein-like II"/>
    <property type="match status" value="1"/>
</dbReference>
<name>X1KFT1_9ZZZZ</name>
<comment type="subcellular location">
    <subcellularLocation>
        <location evidence="1">Cell envelope</location>
    </subcellularLocation>
</comment>
<dbReference type="Gene3D" id="3.90.76.10">
    <property type="entry name" value="Dipeptide-binding Protein, Domain 1"/>
    <property type="match status" value="1"/>
</dbReference>